<proteinExistence type="predicted"/>
<organism evidence="1 2">
    <name type="scientific">Eubacterium ramulus</name>
    <dbReference type="NCBI Taxonomy" id="39490"/>
    <lineage>
        <taxon>Bacteria</taxon>
        <taxon>Bacillati</taxon>
        <taxon>Bacillota</taxon>
        <taxon>Clostridia</taxon>
        <taxon>Eubacteriales</taxon>
        <taxon>Eubacteriaceae</taxon>
        <taxon>Eubacterium</taxon>
    </lineage>
</organism>
<gene>
    <name evidence="1" type="ORF">LG34_05995</name>
</gene>
<name>A0A2V1JQF8_EUBRA</name>
<dbReference type="RefSeq" id="WP_109215236.1">
    <property type="nucleotide sequence ID" value="NZ_JAQDGV010000001.1"/>
</dbReference>
<reference evidence="1 2" key="1">
    <citation type="submission" date="2014-09" db="EMBL/GenBank/DDBJ databases">
        <title>Butyrate-producing bacteria isolated from human gut.</title>
        <authorList>
            <person name="Zhang Q."/>
            <person name="Zhao L."/>
        </authorList>
    </citation>
    <scope>NUCLEOTIDE SEQUENCE [LARGE SCALE GENOMIC DNA]</scope>
    <source>
        <strain evidence="1 2">21</strain>
    </source>
</reference>
<sequence length="221" mass="23924">MPEKLVWDQTGERRYETGVKQCALYPMTAGTYPKGVAWNGITAITESPSGAEPTAMYADDIKYLDILSAETYAATIEAYMYPDEFKPCNGEAELAEGVSIGQQTRQKFGLCYKTTLGNDTDGEDYGYELHLVYGGLAAPAEEAHNSKNESPEGMTMSWSVSTTPVDVEGKKPTATVTINSVKAGAQVMKALEDVLYGSDKAEARLPLPNELKTLIEQAKAA</sequence>
<protein>
    <recommendedName>
        <fullName evidence="3">Phage major tail protein, phi13 family</fullName>
    </recommendedName>
</protein>
<evidence type="ECO:0008006" key="3">
    <source>
        <dbReference type="Google" id="ProtNLM"/>
    </source>
</evidence>
<dbReference type="OrthoDB" id="2033920at2"/>
<accession>A0A2V1JQF8</accession>
<keyword evidence="2" id="KW-1185">Reference proteome</keyword>
<dbReference type="AlphaFoldDB" id="A0A2V1JQF8"/>
<evidence type="ECO:0000313" key="1">
    <source>
        <dbReference type="EMBL" id="PWE87087.1"/>
    </source>
</evidence>
<evidence type="ECO:0000313" key="2">
    <source>
        <dbReference type="Proteomes" id="UP000245288"/>
    </source>
</evidence>
<comment type="caution">
    <text evidence="1">The sequence shown here is derived from an EMBL/GenBank/DDBJ whole genome shotgun (WGS) entry which is preliminary data.</text>
</comment>
<dbReference type="EMBL" id="JRFU01000061">
    <property type="protein sequence ID" value="PWE87087.1"/>
    <property type="molecule type" value="Genomic_DNA"/>
</dbReference>
<dbReference type="Proteomes" id="UP000245288">
    <property type="component" value="Unassembled WGS sequence"/>
</dbReference>